<accession>A0A2U1PI88</accession>
<dbReference type="InterPro" id="IPR000157">
    <property type="entry name" value="TIR_dom"/>
</dbReference>
<sequence length="177" mass="20143">MVILTDISEASSSSNDQHKMYDVFLSFRGADTRNSFTNHLHKALEDANLITFLDDKNIETGLYLKPELESAIRASRASIIVVSKNYASSTWCLNELALILEQHREFNHIVIPIFYHVDPSDVRKQQNSFGDAMADHKQKMEAETNGETKNGWAQKMEIWKNALTQVANLKGKEPKDM</sequence>
<feature type="domain" description="TIR" evidence="2">
    <location>
        <begin position="19"/>
        <end position="177"/>
    </location>
</feature>
<evidence type="ECO:0000313" key="3">
    <source>
        <dbReference type="EMBL" id="PWA85481.1"/>
    </source>
</evidence>
<proteinExistence type="predicted"/>
<name>A0A2U1PI88_ARTAN</name>
<dbReference type="InterPro" id="IPR035897">
    <property type="entry name" value="Toll_tir_struct_dom_sf"/>
</dbReference>
<dbReference type="PANTHER" id="PTHR32009:SF133">
    <property type="entry name" value="TIR DOMAIN-CONTAINING PROTEIN"/>
    <property type="match status" value="1"/>
</dbReference>
<dbReference type="FunFam" id="3.40.50.10140:FF:000007">
    <property type="entry name" value="Disease resistance protein (TIR-NBS-LRR class)"/>
    <property type="match status" value="1"/>
</dbReference>
<dbReference type="PANTHER" id="PTHR32009">
    <property type="entry name" value="TMV RESISTANCE PROTEIN N-LIKE"/>
    <property type="match status" value="1"/>
</dbReference>
<dbReference type="EMBL" id="PKPP01001114">
    <property type="protein sequence ID" value="PWA85481.1"/>
    <property type="molecule type" value="Genomic_DNA"/>
</dbReference>
<gene>
    <name evidence="3" type="ORF">CTI12_AA060830</name>
</gene>
<dbReference type="Proteomes" id="UP000245207">
    <property type="component" value="Unassembled WGS sequence"/>
</dbReference>
<dbReference type="AlphaFoldDB" id="A0A2U1PI88"/>
<dbReference type="Gene3D" id="3.40.50.10140">
    <property type="entry name" value="Toll/interleukin-1 receptor homology (TIR) domain"/>
    <property type="match status" value="1"/>
</dbReference>
<dbReference type="STRING" id="35608.A0A2U1PI88"/>
<organism evidence="3 4">
    <name type="scientific">Artemisia annua</name>
    <name type="common">Sweet wormwood</name>
    <dbReference type="NCBI Taxonomy" id="35608"/>
    <lineage>
        <taxon>Eukaryota</taxon>
        <taxon>Viridiplantae</taxon>
        <taxon>Streptophyta</taxon>
        <taxon>Embryophyta</taxon>
        <taxon>Tracheophyta</taxon>
        <taxon>Spermatophyta</taxon>
        <taxon>Magnoliopsida</taxon>
        <taxon>eudicotyledons</taxon>
        <taxon>Gunneridae</taxon>
        <taxon>Pentapetalae</taxon>
        <taxon>asterids</taxon>
        <taxon>campanulids</taxon>
        <taxon>Asterales</taxon>
        <taxon>Asteraceae</taxon>
        <taxon>Asteroideae</taxon>
        <taxon>Anthemideae</taxon>
        <taxon>Artemisiinae</taxon>
        <taxon>Artemisia</taxon>
    </lineage>
</organism>
<dbReference type="OrthoDB" id="6160824at2759"/>
<dbReference type="Pfam" id="PF01582">
    <property type="entry name" value="TIR"/>
    <property type="match status" value="1"/>
</dbReference>
<comment type="caution">
    <text evidence="3">The sequence shown here is derived from an EMBL/GenBank/DDBJ whole genome shotgun (WGS) entry which is preliminary data.</text>
</comment>
<dbReference type="PROSITE" id="PS50104">
    <property type="entry name" value="TIR"/>
    <property type="match status" value="1"/>
</dbReference>
<protein>
    <submittedName>
        <fullName evidence="3">Toll/interleukin-1 receptor (TIR) domain-containing protein</fullName>
    </submittedName>
</protein>
<evidence type="ECO:0000259" key="2">
    <source>
        <dbReference type="PROSITE" id="PS50104"/>
    </source>
</evidence>
<reference evidence="3 4" key="1">
    <citation type="journal article" date="2018" name="Mol. Plant">
        <title>The genome of Artemisia annua provides insight into the evolution of Asteraceae family and artemisinin biosynthesis.</title>
        <authorList>
            <person name="Shen Q."/>
            <person name="Zhang L."/>
            <person name="Liao Z."/>
            <person name="Wang S."/>
            <person name="Yan T."/>
            <person name="Shi P."/>
            <person name="Liu M."/>
            <person name="Fu X."/>
            <person name="Pan Q."/>
            <person name="Wang Y."/>
            <person name="Lv Z."/>
            <person name="Lu X."/>
            <person name="Zhang F."/>
            <person name="Jiang W."/>
            <person name="Ma Y."/>
            <person name="Chen M."/>
            <person name="Hao X."/>
            <person name="Li L."/>
            <person name="Tang Y."/>
            <person name="Lv G."/>
            <person name="Zhou Y."/>
            <person name="Sun X."/>
            <person name="Brodelius P.E."/>
            <person name="Rose J.K.C."/>
            <person name="Tang K."/>
        </authorList>
    </citation>
    <scope>NUCLEOTIDE SEQUENCE [LARGE SCALE GENOMIC DNA]</scope>
    <source>
        <strain evidence="4">cv. Huhao1</strain>
        <tissue evidence="3">Leaf</tissue>
    </source>
</reference>
<dbReference type="SMART" id="SM00255">
    <property type="entry name" value="TIR"/>
    <property type="match status" value="1"/>
</dbReference>
<dbReference type="SUPFAM" id="SSF52200">
    <property type="entry name" value="Toll/Interleukin receptor TIR domain"/>
    <property type="match status" value="1"/>
</dbReference>
<keyword evidence="1" id="KW-0520">NAD</keyword>
<dbReference type="GO" id="GO:0007165">
    <property type="term" value="P:signal transduction"/>
    <property type="evidence" value="ECO:0007669"/>
    <property type="project" value="InterPro"/>
</dbReference>
<keyword evidence="3" id="KW-0675">Receptor</keyword>
<keyword evidence="4" id="KW-1185">Reference proteome</keyword>
<evidence type="ECO:0000313" key="4">
    <source>
        <dbReference type="Proteomes" id="UP000245207"/>
    </source>
</evidence>
<evidence type="ECO:0000256" key="1">
    <source>
        <dbReference type="ARBA" id="ARBA00023027"/>
    </source>
</evidence>